<reference evidence="1" key="1">
    <citation type="submission" date="2020-09" db="EMBL/GenBank/DDBJ databases">
        <title>Genome-Enabled Discovery of Anthraquinone Biosynthesis in Senna tora.</title>
        <authorList>
            <person name="Kang S.-H."/>
            <person name="Pandey R.P."/>
            <person name="Lee C.-M."/>
            <person name="Sim J.-S."/>
            <person name="Jeong J.-T."/>
            <person name="Choi B.-S."/>
            <person name="Jung M."/>
            <person name="Ginzburg D."/>
            <person name="Zhao K."/>
            <person name="Won S.Y."/>
            <person name="Oh T.-J."/>
            <person name="Yu Y."/>
            <person name="Kim N.-H."/>
            <person name="Lee O.R."/>
            <person name="Lee T.-H."/>
            <person name="Bashyal P."/>
            <person name="Kim T.-S."/>
            <person name="Lee W.-H."/>
            <person name="Kawkins C."/>
            <person name="Kim C.-K."/>
            <person name="Kim J.S."/>
            <person name="Ahn B.O."/>
            <person name="Rhee S.Y."/>
            <person name="Sohng J.K."/>
        </authorList>
    </citation>
    <scope>NUCLEOTIDE SEQUENCE</scope>
    <source>
        <tissue evidence="1">Leaf</tissue>
    </source>
</reference>
<accession>A0A835C974</accession>
<comment type="caution">
    <text evidence="1">The sequence shown here is derived from an EMBL/GenBank/DDBJ whole genome shotgun (WGS) entry which is preliminary data.</text>
</comment>
<dbReference type="AlphaFoldDB" id="A0A835C974"/>
<keyword evidence="2" id="KW-1185">Reference proteome</keyword>
<dbReference type="Proteomes" id="UP000634136">
    <property type="component" value="Unassembled WGS sequence"/>
</dbReference>
<name>A0A835C974_9FABA</name>
<protein>
    <submittedName>
        <fullName evidence="1">Uncharacterized protein</fullName>
    </submittedName>
</protein>
<organism evidence="1 2">
    <name type="scientific">Senna tora</name>
    <dbReference type="NCBI Taxonomy" id="362788"/>
    <lineage>
        <taxon>Eukaryota</taxon>
        <taxon>Viridiplantae</taxon>
        <taxon>Streptophyta</taxon>
        <taxon>Embryophyta</taxon>
        <taxon>Tracheophyta</taxon>
        <taxon>Spermatophyta</taxon>
        <taxon>Magnoliopsida</taxon>
        <taxon>eudicotyledons</taxon>
        <taxon>Gunneridae</taxon>
        <taxon>Pentapetalae</taxon>
        <taxon>rosids</taxon>
        <taxon>fabids</taxon>
        <taxon>Fabales</taxon>
        <taxon>Fabaceae</taxon>
        <taxon>Caesalpinioideae</taxon>
        <taxon>Cassia clade</taxon>
        <taxon>Senna</taxon>
    </lineage>
</organism>
<evidence type="ECO:0000313" key="2">
    <source>
        <dbReference type="Proteomes" id="UP000634136"/>
    </source>
</evidence>
<proteinExistence type="predicted"/>
<evidence type="ECO:0000313" key="1">
    <source>
        <dbReference type="EMBL" id="KAF7835229.1"/>
    </source>
</evidence>
<gene>
    <name evidence="1" type="ORF">G2W53_010088</name>
</gene>
<dbReference type="EMBL" id="JAAIUW010000004">
    <property type="protein sequence ID" value="KAF7835229.1"/>
    <property type="molecule type" value="Genomic_DNA"/>
</dbReference>
<sequence>MEDNLILAGKKTCTLNKTKYLGIK</sequence>